<dbReference type="AlphaFoldDB" id="A0A1M5YWT9"/>
<evidence type="ECO:0000313" key="2">
    <source>
        <dbReference type="EMBL" id="SHI16310.1"/>
    </source>
</evidence>
<evidence type="ECO:0000256" key="1">
    <source>
        <dbReference type="SAM" id="Phobius"/>
    </source>
</evidence>
<proteinExistence type="predicted"/>
<feature type="transmembrane region" description="Helical" evidence="1">
    <location>
        <begin position="106"/>
        <end position="126"/>
    </location>
</feature>
<feature type="transmembrane region" description="Helical" evidence="1">
    <location>
        <begin position="48"/>
        <end position="67"/>
    </location>
</feature>
<reference evidence="2 3" key="1">
    <citation type="submission" date="2016-11" db="EMBL/GenBank/DDBJ databases">
        <authorList>
            <person name="Jaros S."/>
            <person name="Januszkiewicz K."/>
            <person name="Wedrychowicz H."/>
        </authorList>
    </citation>
    <scope>NUCLEOTIDE SEQUENCE [LARGE SCALE GENOMIC DNA]</scope>
    <source>
        <strain evidence="2 3">DSM 13106</strain>
    </source>
</reference>
<organism evidence="2 3">
    <name type="scientific">Sporanaerobacter acetigenes DSM 13106</name>
    <dbReference type="NCBI Taxonomy" id="1123281"/>
    <lineage>
        <taxon>Bacteria</taxon>
        <taxon>Bacillati</taxon>
        <taxon>Bacillota</taxon>
        <taxon>Tissierellia</taxon>
        <taxon>Tissierellales</taxon>
        <taxon>Sporanaerobacteraceae</taxon>
        <taxon>Sporanaerobacter</taxon>
    </lineage>
</organism>
<protein>
    <submittedName>
        <fullName evidence="2">Uncharacterized protein</fullName>
    </submittedName>
</protein>
<feature type="transmembrane region" description="Helical" evidence="1">
    <location>
        <begin position="73"/>
        <end position="94"/>
    </location>
</feature>
<gene>
    <name evidence="2" type="ORF">SAMN02745180_02510</name>
</gene>
<keyword evidence="1" id="KW-0812">Transmembrane</keyword>
<dbReference type="STRING" id="1123281.SAMN02745180_02510"/>
<dbReference type="Proteomes" id="UP000184389">
    <property type="component" value="Unassembled WGS sequence"/>
</dbReference>
<feature type="transmembrane region" description="Helical" evidence="1">
    <location>
        <begin position="6"/>
        <end position="27"/>
    </location>
</feature>
<keyword evidence="3" id="KW-1185">Reference proteome</keyword>
<keyword evidence="1" id="KW-0472">Membrane</keyword>
<dbReference type="EMBL" id="FQXR01000016">
    <property type="protein sequence ID" value="SHI16310.1"/>
    <property type="molecule type" value="Genomic_DNA"/>
</dbReference>
<evidence type="ECO:0000313" key="3">
    <source>
        <dbReference type="Proteomes" id="UP000184389"/>
    </source>
</evidence>
<accession>A0A1M5YWT9</accession>
<sequence length="128" mass="14439">METAASIFGWCSLVVYFLAFLNIYYTSYYEKDGENKEPNGFAKFIDKGFKTFAIVAIITIVLHFIYIMNYTSISWVGISAGILAIIGLIIGLANEGEGKKFEESTFKTYQVFNYLAIIMAIIHLFVKA</sequence>
<keyword evidence="1" id="KW-1133">Transmembrane helix</keyword>
<name>A0A1M5YWT9_9FIRM</name>